<dbReference type="Proteomes" id="UP000542742">
    <property type="component" value="Unassembled WGS sequence"/>
</dbReference>
<dbReference type="EMBL" id="JACHMF010000001">
    <property type="protein sequence ID" value="MBB4691392.1"/>
    <property type="molecule type" value="Genomic_DNA"/>
</dbReference>
<reference evidence="2 3" key="1">
    <citation type="submission" date="2020-08" db="EMBL/GenBank/DDBJ databases">
        <title>Sequencing the genomes of 1000 actinobacteria strains.</title>
        <authorList>
            <person name="Klenk H.-P."/>
        </authorList>
    </citation>
    <scope>NUCLEOTIDE SEQUENCE [LARGE SCALE GENOMIC DNA]</scope>
    <source>
        <strain evidence="2 3">DSM 45518</strain>
    </source>
</reference>
<evidence type="ECO:0000259" key="1">
    <source>
        <dbReference type="PROSITE" id="PS50995"/>
    </source>
</evidence>
<dbReference type="SUPFAM" id="SSF46785">
    <property type="entry name" value="Winged helix' DNA-binding domain"/>
    <property type="match status" value="1"/>
</dbReference>
<protein>
    <submittedName>
        <fullName evidence="2">DNA-binding MarR family transcriptional regulator</fullName>
    </submittedName>
</protein>
<dbReference type="GO" id="GO:0003677">
    <property type="term" value="F:DNA binding"/>
    <property type="evidence" value="ECO:0007669"/>
    <property type="project" value="UniProtKB-KW"/>
</dbReference>
<name>A0A7W7CMP5_9ACTN</name>
<evidence type="ECO:0000313" key="3">
    <source>
        <dbReference type="Proteomes" id="UP000542742"/>
    </source>
</evidence>
<dbReference type="AlphaFoldDB" id="A0A7W7CMP5"/>
<dbReference type="RefSeq" id="WP_239092406.1">
    <property type="nucleotide sequence ID" value="NZ_BOMC01000006.1"/>
</dbReference>
<dbReference type="Pfam" id="PF12802">
    <property type="entry name" value="MarR_2"/>
    <property type="match status" value="1"/>
</dbReference>
<keyword evidence="3" id="KW-1185">Reference proteome</keyword>
<dbReference type="InterPro" id="IPR039422">
    <property type="entry name" value="MarR/SlyA-like"/>
</dbReference>
<organism evidence="2 3">
    <name type="scientific">Paractinoplanes abujensis</name>
    <dbReference type="NCBI Taxonomy" id="882441"/>
    <lineage>
        <taxon>Bacteria</taxon>
        <taxon>Bacillati</taxon>
        <taxon>Actinomycetota</taxon>
        <taxon>Actinomycetes</taxon>
        <taxon>Micromonosporales</taxon>
        <taxon>Micromonosporaceae</taxon>
        <taxon>Paractinoplanes</taxon>
    </lineage>
</organism>
<dbReference type="GO" id="GO:0003700">
    <property type="term" value="F:DNA-binding transcription factor activity"/>
    <property type="evidence" value="ECO:0007669"/>
    <property type="project" value="InterPro"/>
</dbReference>
<dbReference type="InterPro" id="IPR036390">
    <property type="entry name" value="WH_DNA-bd_sf"/>
</dbReference>
<dbReference type="SMART" id="SM00347">
    <property type="entry name" value="HTH_MARR"/>
    <property type="match status" value="1"/>
</dbReference>
<dbReference type="Gene3D" id="1.10.10.10">
    <property type="entry name" value="Winged helix-like DNA-binding domain superfamily/Winged helix DNA-binding domain"/>
    <property type="match status" value="1"/>
</dbReference>
<sequence>MENIGAERLRTLRTRLLSMAAVRSDRRVNEELARAGARKWHYAVLAALDESGPASQAQLSDRTGIYRSDLVAVITELTEREQVSRAPDPADRRRNLIELTPTGRHQLHHLDTILAAVDDEVFAPLSPEQREQLSRLLTLMLDPPAS</sequence>
<comment type="caution">
    <text evidence="2">The sequence shown here is derived from an EMBL/GenBank/DDBJ whole genome shotgun (WGS) entry which is preliminary data.</text>
</comment>
<feature type="domain" description="HTH marR-type" evidence="1">
    <location>
        <begin position="10"/>
        <end position="142"/>
    </location>
</feature>
<proteinExistence type="predicted"/>
<keyword evidence="2" id="KW-0238">DNA-binding</keyword>
<dbReference type="GO" id="GO:0006950">
    <property type="term" value="P:response to stress"/>
    <property type="evidence" value="ECO:0007669"/>
    <property type="project" value="TreeGrafter"/>
</dbReference>
<dbReference type="PROSITE" id="PS50995">
    <property type="entry name" value="HTH_MARR_2"/>
    <property type="match status" value="1"/>
</dbReference>
<evidence type="ECO:0000313" key="2">
    <source>
        <dbReference type="EMBL" id="MBB4691392.1"/>
    </source>
</evidence>
<dbReference type="InterPro" id="IPR036388">
    <property type="entry name" value="WH-like_DNA-bd_sf"/>
</dbReference>
<gene>
    <name evidence="2" type="ORF">BKA14_001540</name>
</gene>
<accession>A0A7W7CMP5</accession>
<dbReference type="InterPro" id="IPR000835">
    <property type="entry name" value="HTH_MarR-typ"/>
</dbReference>
<dbReference type="PANTHER" id="PTHR33164">
    <property type="entry name" value="TRANSCRIPTIONAL REGULATOR, MARR FAMILY"/>
    <property type="match status" value="1"/>
</dbReference>
<dbReference type="PRINTS" id="PR00598">
    <property type="entry name" value="HTHMARR"/>
</dbReference>
<dbReference type="PANTHER" id="PTHR33164:SF43">
    <property type="entry name" value="HTH-TYPE TRANSCRIPTIONAL REPRESSOR YETL"/>
    <property type="match status" value="1"/>
</dbReference>